<dbReference type="InterPro" id="IPR043964">
    <property type="entry name" value="P-loop_TraG"/>
</dbReference>
<dbReference type="PANTHER" id="PTHR30121">
    <property type="entry name" value="UNCHARACTERIZED PROTEIN YJGR-RELATED"/>
    <property type="match status" value="1"/>
</dbReference>
<dbReference type="PANTHER" id="PTHR30121:SF6">
    <property type="entry name" value="SLR6007 PROTEIN"/>
    <property type="match status" value="1"/>
</dbReference>
<keyword evidence="4" id="KW-1185">Reference proteome</keyword>
<evidence type="ECO:0000259" key="2">
    <source>
        <dbReference type="Pfam" id="PF19044"/>
    </source>
</evidence>
<dbReference type="RefSeq" id="WP_306955140.1">
    <property type="nucleotide sequence ID" value="NZ_JAURUO010000013.1"/>
</dbReference>
<dbReference type="Gene3D" id="3.40.50.300">
    <property type="entry name" value="P-loop containing nucleotide triphosphate hydrolases"/>
    <property type="match status" value="1"/>
</dbReference>
<dbReference type="Proteomes" id="UP001229209">
    <property type="component" value="Unassembled WGS sequence"/>
</dbReference>
<evidence type="ECO:0000256" key="1">
    <source>
        <dbReference type="SAM" id="Coils"/>
    </source>
</evidence>
<dbReference type="Gene3D" id="1.10.8.730">
    <property type="match status" value="1"/>
</dbReference>
<dbReference type="InterPro" id="IPR051162">
    <property type="entry name" value="T4SS_component"/>
</dbReference>
<protein>
    <submittedName>
        <fullName evidence="3">Type IV secretory pathway VirB4 component</fullName>
    </submittedName>
</protein>
<dbReference type="InterPro" id="IPR027417">
    <property type="entry name" value="P-loop_NTPase"/>
</dbReference>
<reference evidence="3 4" key="1">
    <citation type="submission" date="2023-07" db="EMBL/GenBank/DDBJ databases">
        <title>Genomic Encyclopedia of Type Strains, Phase IV (KMG-IV): sequencing the most valuable type-strain genomes for metagenomic binning, comparative biology and taxonomic classification.</title>
        <authorList>
            <person name="Goeker M."/>
        </authorList>
    </citation>
    <scope>NUCLEOTIDE SEQUENCE [LARGE SCALE GENOMIC DNA]</scope>
    <source>
        <strain evidence="3 4">DSM 25924</strain>
    </source>
</reference>
<accession>A0ABT9LYN6</accession>
<sequence>MRRESPVPMTFQRKKEVESMAFVGGRNKKKRNVLWEDPSVLGEHAPVLRDLMTVADGLEVKDTEVYVSPSGFTKTYYVTALPSTLDFGYLRSFFQVGADVHVALHVEPADSSLAMSKRTKMMVKIESDILAEQKAGTNKQIAFLQQQYSLLEKEREELRLGLERLFYVTIIFTVSSPDRDEFEAACERIERKGFDGFLIREAYKEHDLGLKAVAPIGLNVLRHPIEMTSSALANAFPFSNAHFSHEYGVPIGIDWTSGHLNRLDCWHKDLVNHNIFVIGTSGGGKSFLTKALIARSAVFGVQHAILDYDGEYRALTAALGGTSYRIHERSEHRFNPFEIGEGTEKMPDGSYRTYVDVKGKISEMERLILTMAHLYGEHDPLDAYTSAVVNELLQKMYEVDFGFTEDPASLREEEAEFERDVKGDRVLRYKYRPQPRFSDFYRKLEQVAETDSRLKDLLLRLRRFKEGGTEGMFDCYSTVSMSELEKERIIHFDVSGLSEKSMAKQLGMQVILEWLIEKFMKKNPERRKRVVIDEAQKLLDSPYQAAAIEDIYRRFRKYSGSAMAASQDFLKFSENTHGRAIIQNSSMKILLKQLENDREAVMKITGIEDHEFDMLKLYSKGQALWIVGEERFSNIVNPSELEMELYNTTYVVSEAERMRQRQRWVTV</sequence>
<feature type="coiled-coil region" evidence="1">
    <location>
        <begin position="134"/>
        <end position="161"/>
    </location>
</feature>
<evidence type="ECO:0000313" key="4">
    <source>
        <dbReference type="Proteomes" id="UP001229209"/>
    </source>
</evidence>
<feature type="domain" description="TraG P-loop" evidence="2">
    <location>
        <begin position="445"/>
        <end position="615"/>
    </location>
</feature>
<name>A0ABT9LYN6_9BACL</name>
<dbReference type="EMBL" id="JAURUO010000013">
    <property type="protein sequence ID" value="MDP9729379.1"/>
    <property type="molecule type" value="Genomic_DNA"/>
</dbReference>
<dbReference type="SUPFAM" id="SSF52540">
    <property type="entry name" value="P-loop containing nucleoside triphosphate hydrolases"/>
    <property type="match status" value="1"/>
</dbReference>
<dbReference type="Pfam" id="PF19044">
    <property type="entry name" value="P-loop_TraG"/>
    <property type="match status" value="2"/>
</dbReference>
<feature type="domain" description="TraG P-loop" evidence="2">
    <location>
        <begin position="270"/>
        <end position="342"/>
    </location>
</feature>
<organism evidence="3 4">
    <name type="scientific">Alicyclobacillus tolerans</name>
    <dbReference type="NCBI Taxonomy" id="90970"/>
    <lineage>
        <taxon>Bacteria</taxon>
        <taxon>Bacillati</taxon>
        <taxon>Bacillota</taxon>
        <taxon>Bacilli</taxon>
        <taxon>Bacillales</taxon>
        <taxon>Alicyclobacillaceae</taxon>
        <taxon>Alicyclobacillus</taxon>
    </lineage>
</organism>
<comment type="caution">
    <text evidence="3">The sequence shown here is derived from an EMBL/GenBank/DDBJ whole genome shotgun (WGS) entry which is preliminary data.</text>
</comment>
<gene>
    <name evidence="3" type="ORF">J2S04_002352</name>
</gene>
<proteinExistence type="predicted"/>
<evidence type="ECO:0000313" key="3">
    <source>
        <dbReference type="EMBL" id="MDP9729379.1"/>
    </source>
</evidence>
<keyword evidence="1" id="KW-0175">Coiled coil</keyword>